<name>A0A1X3G7I5_9BRAD</name>
<dbReference type="OrthoDB" id="8244050at2"/>
<accession>A0A1X3G7I5</accession>
<evidence type="ECO:0000313" key="3">
    <source>
        <dbReference type="Proteomes" id="UP000193553"/>
    </source>
</evidence>
<dbReference type="RefSeq" id="WP_085353429.1">
    <property type="nucleotide sequence ID" value="NZ_NAEX01000188.1"/>
</dbReference>
<protein>
    <submittedName>
        <fullName evidence="2">Uncharacterized protein</fullName>
    </submittedName>
</protein>
<reference evidence="2 3" key="1">
    <citation type="submission" date="2017-03" db="EMBL/GenBank/DDBJ databases">
        <title>Whole genome sequences of fourteen strains of Bradyrhizobium canariense and one strain of Bradyrhizobium japonicum isolated from Lupinus (Papilionoideae: Genisteae) species in Algeria.</title>
        <authorList>
            <person name="Crovadore J."/>
            <person name="Chekireb D."/>
            <person name="Brachmann A."/>
            <person name="Chablais R."/>
            <person name="Cochard B."/>
            <person name="Lefort F."/>
        </authorList>
    </citation>
    <scope>NUCLEOTIDE SEQUENCE [LARGE SCALE GENOMIC DNA]</scope>
    <source>
        <strain evidence="2 3">UBMA195</strain>
    </source>
</reference>
<gene>
    <name evidence="2" type="ORF">BSZ18_01235</name>
</gene>
<feature type="region of interest" description="Disordered" evidence="1">
    <location>
        <begin position="1"/>
        <end position="20"/>
    </location>
</feature>
<evidence type="ECO:0000256" key="1">
    <source>
        <dbReference type="SAM" id="MobiDB-lite"/>
    </source>
</evidence>
<evidence type="ECO:0000313" key="2">
    <source>
        <dbReference type="EMBL" id="OSJ18939.1"/>
    </source>
</evidence>
<dbReference type="EMBL" id="NAFI01000120">
    <property type="protein sequence ID" value="OSJ18939.1"/>
    <property type="molecule type" value="Genomic_DNA"/>
</dbReference>
<sequence length="72" mass="8193">MTKNDTAVFDAMRPDPNGRRQWAGRLGTREAIKRDGLELDPGSIVYCPHEWINAAGYVDLELVRKYPLMFAV</sequence>
<comment type="caution">
    <text evidence="2">The sequence shown here is derived from an EMBL/GenBank/DDBJ whole genome shotgun (WGS) entry which is preliminary data.</text>
</comment>
<proteinExistence type="predicted"/>
<dbReference type="Proteomes" id="UP000193553">
    <property type="component" value="Unassembled WGS sequence"/>
</dbReference>
<organism evidence="2 3">
    <name type="scientific">Bradyrhizobium canariense</name>
    <dbReference type="NCBI Taxonomy" id="255045"/>
    <lineage>
        <taxon>Bacteria</taxon>
        <taxon>Pseudomonadati</taxon>
        <taxon>Pseudomonadota</taxon>
        <taxon>Alphaproteobacteria</taxon>
        <taxon>Hyphomicrobiales</taxon>
        <taxon>Nitrobacteraceae</taxon>
        <taxon>Bradyrhizobium</taxon>
    </lineage>
</organism>
<dbReference type="AlphaFoldDB" id="A0A1X3G7I5"/>